<gene>
    <name evidence="1" type="ORF">KZJ38_35750</name>
</gene>
<evidence type="ECO:0000313" key="1">
    <source>
        <dbReference type="EMBL" id="QYD72289.1"/>
    </source>
</evidence>
<name>A0ABX8UTP7_9BURK</name>
<dbReference type="InterPro" id="IPR005358">
    <property type="entry name" value="Puta_zinc/iron-chelating_dom"/>
</dbReference>
<reference evidence="1 2" key="1">
    <citation type="submission" date="2021-07" db="EMBL/GenBank/DDBJ databases">
        <title>Paraburkholderia edwinii protects Aspergillus sp. from phenazines by acting as a toxin sponge.</title>
        <authorList>
            <person name="Dahlstrom K.M."/>
            <person name="Newman D.K."/>
        </authorList>
    </citation>
    <scope>NUCLEOTIDE SEQUENCE [LARGE SCALE GENOMIC DNA]</scope>
    <source>
        <strain evidence="1 2">Pe01</strain>
    </source>
</reference>
<sequence length="138" mass="14966">MQSSDAIQLLDIQDDNRIFADMVNDDANPCLSCGACCQYFRVSMYMGEMTGAGGTVPDELVSQVNPYIVCMKGTEAGYGRCVALRGEVGKPGIHCAIYAQRPSPCREFRVWADDGSPNPDCQRLRERAGLPPLAAMPA</sequence>
<evidence type="ECO:0000313" key="2">
    <source>
        <dbReference type="Proteomes" id="UP000826462"/>
    </source>
</evidence>
<dbReference type="EMBL" id="CP080096">
    <property type="protein sequence ID" value="QYD72289.1"/>
    <property type="molecule type" value="Genomic_DNA"/>
</dbReference>
<proteinExistence type="predicted"/>
<organism evidence="1 2">
    <name type="scientific">Paraburkholderia edwinii</name>
    <dbReference type="NCBI Taxonomy" id="2861782"/>
    <lineage>
        <taxon>Bacteria</taxon>
        <taxon>Pseudomonadati</taxon>
        <taxon>Pseudomonadota</taxon>
        <taxon>Betaproteobacteria</taxon>
        <taxon>Burkholderiales</taxon>
        <taxon>Burkholderiaceae</taxon>
        <taxon>Paraburkholderia</taxon>
    </lineage>
</organism>
<protein>
    <submittedName>
        <fullName evidence="1">YkgJ family cysteine cluster protein</fullName>
    </submittedName>
</protein>
<keyword evidence="2" id="KW-1185">Reference proteome</keyword>
<accession>A0ABX8UTP7</accession>
<dbReference type="Pfam" id="PF03692">
    <property type="entry name" value="CxxCxxCC"/>
    <property type="match status" value="1"/>
</dbReference>
<dbReference type="Proteomes" id="UP000826462">
    <property type="component" value="Chromosome 2"/>
</dbReference>